<keyword evidence="2" id="KW-1185">Reference proteome</keyword>
<protein>
    <submittedName>
        <fullName evidence="1">Uncharacterized protein</fullName>
    </submittedName>
</protein>
<evidence type="ECO:0000313" key="2">
    <source>
        <dbReference type="Proteomes" id="UP001050691"/>
    </source>
</evidence>
<dbReference type="AlphaFoldDB" id="A0AAV5ADQ1"/>
<sequence length="198" mass="22518">MYESGILHRYVSIEDILIQLAPPNSSLPIRTLVSQTRGRLIGSIHSRWTGQKQVPKTISNNIAQDCQKRISDNVGATEETVVQVGKFVSVRTHRFIATQQPAGGRREDDSEDYDELICNLFEEGPLGETNVGRTKSSYFQKNHVHAFDRLMKPFQRYVVAIVEDTLKELLATQTVSDVIENELRRRENAHAPCLNRTR</sequence>
<name>A0AAV5ADQ1_9AGAM</name>
<comment type="caution">
    <text evidence="1">The sequence shown here is derived from an EMBL/GenBank/DDBJ whole genome shotgun (WGS) entry which is preliminary data.</text>
</comment>
<dbReference type="Proteomes" id="UP001050691">
    <property type="component" value="Unassembled WGS sequence"/>
</dbReference>
<dbReference type="EMBL" id="BPWL01000005">
    <property type="protein sequence ID" value="GJJ10839.1"/>
    <property type="molecule type" value="Genomic_DNA"/>
</dbReference>
<organism evidence="1 2">
    <name type="scientific">Clathrus columnatus</name>
    <dbReference type="NCBI Taxonomy" id="1419009"/>
    <lineage>
        <taxon>Eukaryota</taxon>
        <taxon>Fungi</taxon>
        <taxon>Dikarya</taxon>
        <taxon>Basidiomycota</taxon>
        <taxon>Agaricomycotina</taxon>
        <taxon>Agaricomycetes</taxon>
        <taxon>Phallomycetidae</taxon>
        <taxon>Phallales</taxon>
        <taxon>Clathraceae</taxon>
        <taxon>Clathrus</taxon>
    </lineage>
</organism>
<proteinExistence type="predicted"/>
<gene>
    <name evidence="1" type="ORF">Clacol_005067</name>
</gene>
<accession>A0AAV5ADQ1</accession>
<evidence type="ECO:0000313" key="1">
    <source>
        <dbReference type="EMBL" id="GJJ10839.1"/>
    </source>
</evidence>
<reference evidence="1" key="1">
    <citation type="submission" date="2021-10" db="EMBL/GenBank/DDBJ databases">
        <title>De novo Genome Assembly of Clathrus columnatus (Basidiomycota, Fungi) Using Illumina and Nanopore Sequence Data.</title>
        <authorList>
            <person name="Ogiso-Tanaka E."/>
            <person name="Itagaki H."/>
            <person name="Hosoya T."/>
            <person name="Hosaka K."/>
        </authorList>
    </citation>
    <scope>NUCLEOTIDE SEQUENCE</scope>
    <source>
        <strain evidence="1">MO-923</strain>
    </source>
</reference>